<accession>A0A9Q5P290</accession>
<evidence type="ECO:0000313" key="5">
    <source>
        <dbReference type="Proteomes" id="UP000177273"/>
    </source>
</evidence>
<organism evidence="4 5">
    <name type="scientific">Floricoccus penangensis</name>
    <dbReference type="NCBI Taxonomy" id="1859475"/>
    <lineage>
        <taxon>Bacteria</taxon>
        <taxon>Bacillati</taxon>
        <taxon>Bacillota</taxon>
        <taxon>Bacilli</taxon>
        <taxon>Lactobacillales</taxon>
        <taxon>Streptococcaceae</taxon>
        <taxon>Floricoccus</taxon>
    </lineage>
</organism>
<dbReference type="EMBL" id="MKIQ01000002">
    <property type="protein sequence ID" value="OFI47912.1"/>
    <property type="molecule type" value="Genomic_DNA"/>
</dbReference>
<dbReference type="OrthoDB" id="9802281at2"/>
<evidence type="ECO:0000256" key="1">
    <source>
        <dbReference type="ARBA" id="ARBA00023235"/>
    </source>
</evidence>
<dbReference type="InterPro" id="IPR036263">
    <property type="entry name" value="Chorismate_II_sf"/>
</dbReference>
<evidence type="ECO:0000256" key="2">
    <source>
        <dbReference type="SAM" id="Coils"/>
    </source>
</evidence>
<name>A0A9Q5P290_9LACT</name>
<dbReference type="InterPro" id="IPR036979">
    <property type="entry name" value="CM_dom_sf"/>
</dbReference>
<dbReference type="InterPro" id="IPR051331">
    <property type="entry name" value="Chorismate_mutase-related"/>
</dbReference>
<dbReference type="PROSITE" id="PS51168">
    <property type="entry name" value="CHORISMATE_MUT_2"/>
    <property type="match status" value="1"/>
</dbReference>
<keyword evidence="5" id="KW-1185">Reference proteome</keyword>
<feature type="coiled-coil region" evidence="2">
    <location>
        <begin position="3"/>
        <end position="30"/>
    </location>
</feature>
<dbReference type="AlphaFoldDB" id="A0A9Q5P290"/>
<keyword evidence="2" id="KW-0175">Coiled coil</keyword>
<dbReference type="InterPro" id="IPR002701">
    <property type="entry name" value="CM_II_prokaryot"/>
</dbReference>
<sequence length="89" mass="10636">MNLDETRKQIDDVDKQIIELLEERMKLVQEVITYKKENNLPVLDNSRENIVLEKTRERVENPIFADSIVATFQDIMKNSRNFQEIELEQ</sequence>
<dbReference type="Proteomes" id="UP000177273">
    <property type="component" value="Unassembled WGS sequence"/>
</dbReference>
<dbReference type="GO" id="GO:0046417">
    <property type="term" value="P:chorismate metabolic process"/>
    <property type="evidence" value="ECO:0007669"/>
    <property type="project" value="InterPro"/>
</dbReference>
<dbReference type="PANTHER" id="PTHR38041:SF1">
    <property type="entry name" value="CHORISMATE MUTASE"/>
    <property type="match status" value="1"/>
</dbReference>
<gene>
    <name evidence="4" type="ORF">BG262_07935</name>
</gene>
<dbReference type="GO" id="GO:0009697">
    <property type="term" value="P:salicylic acid biosynthetic process"/>
    <property type="evidence" value="ECO:0007669"/>
    <property type="project" value="TreeGrafter"/>
</dbReference>
<comment type="caution">
    <text evidence="4">The sequence shown here is derived from an EMBL/GenBank/DDBJ whole genome shotgun (WGS) entry which is preliminary data.</text>
</comment>
<dbReference type="InterPro" id="IPR011279">
    <property type="entry name" value="Chorismate_mutase_GmP"/>
</dbReference>
<feature type="domain" description="Chorismate mutase" evidence="3">
    <location>
        <begin position="1"/>
        <end position="87"/>
    </location>
</feature>
<dbReference type="Pfam" id="PF01817">
    <property type="entry name" value="CM_2"/>
    <property type="match status" value="1"/>
</dbReference>
<dbReference type="SUPFAM" id="SSF48600">
    <property type="entry name" value="Chorismate mutase II"/>
    <property type="match status" value="1"/>
</dbReference>
<dbReference type="SMART" id="SM00830">
    <property type="entry name" value="CM_2"/>
    <property type="match status" value="1"/>
</dbReference>
<dbReference type="NCBIfam" id="TIGR01805">
    <property type="entry name" value="CM_mono_grmpos"/>
    <property type="match status" value="1"/>
</dbReference>
<protein>
    <submittedName>
        <fullName evidence="4">Chorismate mutase</fullName>
    </submittedName>
</protein>
<evidence type="ECO:0000259" key="3">
    <source>
        <dbReference type="PROSITE" id="PS51168"/>
    </source>
</evidence>
<reference evidence="5" key="1">
    <citation type="submission" date="2016-09" db="EMBL/GenBank/DDBJ databases">
        <title>Draft genome sequence of a novel species of the family Streptococcaceae isolated from flowers.</title>
        <authorList>
            <person name="Chuah L.-O."/>
            <person name="Yap K.-P."/>
            <person name="Thong K.L."/>
            <person name="Liong M.T."/>
            <person name="Ahmad R."/>
            <person name="Rusul G."/>
        </authorList>
    </citation>
    <scope>NUCLEOTIDE SEQUENCE [LARGE SCALE GENOMIC DNA]</scope>
    <source>
        <strain evidence="5">HibF3</strain>
    </source>
</reference>
<dbReference type="PANTHER" id="PTHR38041">
    <property type="entry name" value="CHORISMATE MUTASE"/>
    <property type="match status" value="1"/>
</dbReference>
<dbReference type="Gene3D" id="1.20.59.10">
    <property type="entry name" value="Chorismate mutase"/>
    <property type="match status" value="1"/>
</dbReference>
<evidence type="ECO:0000313" key="4">
    <source>
        <dbReference type="EMBL" id="OFI47912.1"/>
    </source>
</evidence>
<dbReference type="GO" id="GO:0004106">
    <property type="term" value="F:chorismate mutase activity"/>
    <property type="evidence" value="ECO:0007669"/>
    <property type="project" value="InterPro"/>
</dbReference>
<dbReference type="RefSeq" id="WP_070787020.1">
    <property type="nucleotide sequence ID" value="NZ_MKIQ01000002.1"/>
</dbReference>
<proteinExistence type="predicted"/>
<keyword evidence="1" id="KW-0413">Isomerase</keyword>